<evidence type="ECO:0000256" key="10">
    <source>
        <dbReference type="PIRSR" id="PIRSR600269-51"/>
    </source>
</evidence>
<dbReference type="GO" id="GO:0009308">
    <property type="term" value="P:amine metabolic process"/>
    <property type="evidence" value="ECO:0007669"/>
    <property type="project" value="UniProtKB-UniRule"/>
</dbReference>
<dbReference type="GO" id="GO:0005507">
    <property type="term" value="F:copper ion binding"/>
    <property type="evidence" value="ECO:0007669"/>
    <property type="project" value="InterPro"/>
</dbReference>
<evidence type="ECO:0000256" key="9">
    <source>
        <dbReference type="PIRSR" id="PIRSR600269-50"/>
    </source>
</evidence>
<evidence type="ECO:0000313" key="15">
    <source>
        <dbReference type="EMBL" id="QBD77121.1"/>
    </source>
</evidence>
<keyword evidence="7 11" id="KW-0186">Copper</keyword>
<feature type="active site" description="Proton acceptor" evidence="9">
    <location>
        <position position="301"/>
    </location>
</feature>
<evidence type="ECO:0000313" key="16">
    <source>
        <dbReference type="Proteomes" id="UP000290365"/>
    </source>
</evidence>
<dbReference type="NCBIfam" id="NF008559">
    <property type="entry name" value="PRK11504.1"/>
    <property type="match status" value="1"/>
</dbReference>
<dbReference type="InterPro" id="IPR015802">
    <property type="entry name" value="Cu_amine_oxidase_N3"/>
</dbReference>
<dbReference type="EMBL" id="CP035758">
    <property type="protein sequence ID" value="QBD77121.1"/>
    <property type="molecule type" value="Genomic_DNA"/>
</dbReference>
<dbReference type="Pfam" id="PF21994">
    <property type="entry name" value="AGAO-like_N2"/>
    <property type="match status" value="1"/>
</dbReference>
<accession>A0A4V0YYR3</accession>
<dbReference type="Gene3D" id="3.10.450.40">
    <property type="match status" value="2"/>
</dbReference>
<sequence length="643" mass="72936">MHYPQHPLDPLSAEELRQVVHIVRRQRHLSERVRFVSLNLHEPAKAVVLSFQPGMNWEREAEVVLLDTRDETAYEAIVSLSRQQVVSWQHLPGVQPSVMPDEFFACQQALKVHPGFREALRRRGITEMEQVMIEPWSAGNYGAPEEQELRLVRVLTWVRLPDPAAPNVNDNGYAHPIAGLRVLFDLNALEVVRLEDDGVQEIPAARANYIAEAVGPLRTDLKPLSIVQPEGPSFVVQGNQVSWQKWRFRVGFTIREGLVLHTVSYQDQGRTRPILYRASLAEMVVPYGDPGADHYRKNAFDIGEYGLGCMANSLELGCDCLGVIHYFAAAMADSQGQVSTWPNVICLHEEDHGLLWKHTDWRNRETEVRRSRRLVLSFIATVGNYDYAFYWYFYQDGSLEYEIKLTGVMATGAVQPGAHPKYGARVEPAVFAPNHQHIFNLRLDMQVDGFTNSVDEINTQAEPLGPDNREGNAFFARATRLTTEQEAQRDVNPQSGRYWKIVNPNVSNRLGEPVSYALSFGQTGLPFAHPQAHISQRTGFARHHLWVTPYHPQERYPAGEYPNQHPGGAGLPSWTQQNRSVEHTNVVLWWTLNLLHLPRLEDWPTMPVHSIGLMLKPAGFFDRNPALDVPRPQQESSEPCPHA</sequence>
<evidence type="ECO:0000259" key="12">
    <source>
        <dbReference type="Pfam" id="PF01179"/>
    </source>
</evidence>
<evidence type="ECO:0000256" key="6">
    <source>
        <dbReference type="ARBA" id="ARBA00023002"/>
    </source>
</evidence>
<dbReference type="Gene3D" id="2.70.98.20">
    <property type="entry name" value="Copper amine oxidase, catalytic domain"/>
    <property type="match status" value="1"/>
</dbReference>
<dbReference type="InterPro" id="IPR049948">
    <property type="entry name" value="Cu_Am_ox_TPQ-bd"/>
</dbReference>
<keyword evidence="4 11" id="KW-0479">Metal-binding</keyword>
<keyword evidence="5 9" id="KW-0801">TPQ</keyword>
<dbReference type="PROSITE" id="PS01164">
    <property type="entry name" value="COPPER_AMINE_OXID_1"/>
    <property type="match status" value="1"/>
</dbReference>
<organism evidence="15 16">
    <name type="scientific">Ktedonosporobacter rubrisoli</name>
    <dbReference type="NCBI Taxonomy" id="2509675"/>
    <lineage>
        <taxon>Bacteria</taxon>
        <taxon>Bacillati</taxon>
        <taxon>Chloroflexota</taxon>
        <taxon>Ktedonobacteria</taxon>
        <taxon>Ktedonobacterales</taxon>
        <taxon>Ktedonosporobacteraceae</taxon>
        <taxon>Ktedonosporobacter</taxon>
    </lineage>
</organism>
<dbReference type="KEGG" id="kbs:EPA93_14375"/>
<evidence type="ECO:0000256" key="2">
    <source>
        <dbReference type="ARBA" id="ARBA00007983"/>
    </source>
</evidence>
<evidence type="ECO:0000256" key="4">
    <source>
        <dbReference type="ARBA" id="ARBA00022723"/>
    </source>
</evidence>
<dbReference type="InterPro" id="IPR015798">
    <property type="entry name" value="Cu_amine_oxidase_C"/>
</dbReference>
<dbReference type="InterPro" id="IPR036460">
    <property type="entry name" value="Cu_amine_oxidase_C_sf"/>
</dbReference>
<keyword evidence="16" id="KW-1185">Reference proteome</keyword>
<dbReference type="EC" id="1.4.3.-" evidence="11"/>
<evidence type="ECO:0000256" key="7">
    <source>
        <dbReference type="ARBA" id="ARBA00023008"/>
    </source>
</evidence>
<evidence type="ECO:0000259" key="14">
    <source>
        <dbReference type="Pfam" id="PF21994"/>
    </source>
</evidence>
<evidence type="ECO:0000256" key="1">
    <source>
        <dbReference type="ARBA" id="ARBA00001935"/>
    </source>
</evidence>
<dbReference type="GO" id="GO:0008131">
    <property type="term" value="F:primary methylamine oxidase activity"/>
    <property type="evidence" value="ECO:0007669"/>
    <property type="project" value="InterPro"/>
</dbReference>
<dbReference type="PANTHER" id="PTHR10638:SF41">
    <property type="entry name" value="AMINE OXIDASE"/>
    <property type="match status" value="1"/>
</dbReference>
<comment type="similarity">
    <text evidence="2 11">Belongs to the copper/topaquinone oxidase family.</text>
</comment>
<protein>
    <recommendedName>
        <fullName evidence="11">Amine oxidase</fullName>
        <ecNumber evidence="11">1.4.3.-</ecNumber>
    </recommendedName>
</protein>
<evidence type="ECO:0000256" key="3">
    <source>
        <dbReference type="ARBA" id="ARBA00011738"/>
    </source>
</evidence>
<feature type="modified residue" description="2',4',5'-topaquinone" evidence="10">
    <location>
        <position position="385"/>
    </location>
</feature>
<dbReference type="FunFam" id="2.70.98.20:FF:000001">
    <property type="entry name" value="Amine oxidase"/>
    <property type="match status" value="1"/>
</dbReference>
<proteinExistence type="inferred from homology"/>
<dbReference type="PANTHER" id="PTHR10638">
    <property type="entry name" value="COPPER AMINE OXIDASE"/>
    <property type="match status" value="1"/>
</dbReference>
<evidence type="ECO:0000256" key="11">
    <source>
        <dbReference type="RuleBase" id="RU000672"/>
    </source>
</evidence>
<dbReference type="SUPFAM" id="SSF54416">
    <property type="entry name" value="Amine oxidase N-terminal region"/>
    <property type="match status" value="2"/>
</dbReference>
<dbReference type="InterPro" id="IPR000269">
    <property type="entry name" value="Cu_amine_oxidase"/>
</dbReference>
<evidence type="ECO:0000256" key="8">
    <source>
        <dbReference type="ARBA" id="ARBA00023157"/>
    </source>
</evidence>
<dbReference type="AlphaFoldDB" id="A0A4V0YYR3"/>
<comment type="PTM">
    <text evidence="10 11">Topaquinone (TPQ) is generated by copper-dependent autoxidation of a specific tyrosyl residue.</text>
</comment>
<dbReference type="Pfam" id="PF01179">
    <property type="entry name" value="Cu_amine_oxid"/>
    <property type="match status" value="1"/>
</dbReference>
<feature type="domain" description="AGAO-like N2" evidence="14">
    <location>
        <begin position="13"/>
        <end position="87"/>
    </location>
</feature>
<feature type="domain" description="Copper amine oxidase catalytic" evidence="12">
    <location>
        <begin position="225"/>
        <end position="627"/>
    </location>
</feature>
<feature type="domain" description="Copper amine oxidase N3-terminal" evidence="13">
    <location>
        <begin position="96"/>
        <end position="198"/>
    </location>
</feature>
<dbReference type="GO" id="GO:0048038">
    <property type="term" value="F:quinone binding"/>
    <property type="evidence" value="ECO:0007669"/>
    <property type="project" value="InterPro"/>
</dbReference>
<keyword evidence="6 11" id="KW-0560">Oxidoreductase</keyword>
<dbReference type="Proteomes" id="UP000290365">
    <property type="component" value="Chromosome"/>
</dbReference>
<dbReference type="Pfam" id="PF02728">
    <property type="entry name" value="Cu_amine_oxidN3"/>
    <property type="match status" value="1"/>
</dbReference>
<keyword evidence="8" id="KW-1015">Disulfide bond</keyword>
<dbReference type="RefSeq" id="WP_129888184.1">
    <property type="nucleotide sequence ID" value="NZ_CP035758.1"/>
</dbReference>
<feature type="active site" description="Schiff-base intermediate with substrate; via topaquinone" evidence="9">
    <location>
        <position position="385"/>
    </location>
</feature>
<name>A0A4V0YYR3_KTERU</name>
<evidence type="ECO:0000259" key="13">
    <source>
        <dbReference type="Pfam" id="PF02728"/>
    </source>
</evidence>
<reference evidence="15 16" key="1">
    <citation type="submission" date="2019-01" db="EMBL/GenBank/DDBJ databases">
        <title>Ktedonosporobacter rubrisoli SCAWS-G2.</title>
        <authorList>
            <person name="Huang Y."/>
            <person name="Yan B."/>
        </authorList>
    </citation>
    <scope>NUCLEOTIDE SEQUENCE [LARGE SCALE GENOMIC DNA]</scope>
    <source>
        <strain evidence="15 16">SCAWS-G2</strain>
    </source>
</reference>
<dbReference type="OrthoDB" id="9772590at2"/>
<comment type="cofactor">
    <cofactor evidence="1">
        <name>Cu cation</name>
        <dbReference type="ChEBI" id="CHEBI:23378"/>
    </cofactor>
</comment>
<evidence type="ECO:0000256" key="5">
    <source>
        <dbReference type="ARBA" id="ARBA00022772"/>
    </source>
</evidence>
<gene>
    <name evidence="15" type="ORF">EPA93_14375</name>
</gene>
<comment type="cofactor">
    <cofactor evidence="11">
        <name>Cu cation</name>
        <dbReference type="ChEBI" id="CHEBI:23378"/>
    </cofactor>
    <text evidence="11">Contains 1 topaquinone per subunit.</text>
</comment>
<comment type="subunit">
    <text evidence="3">Homodimer.</text>
</comment>
<dbReference type="InterPro" id="IPR054157">
    <property type="entry name" value="AGAO-like_N2"/>
</dbReference>
<dbReference type="InterPro" id="IPR016182">
    <property type="entry name" value="Cu_amine_oxidase_N-reg"/>
</dbReference>
<dbReference type="SUPFAM" id="SSF49998">
    <property type="entry name" value="Amine oxidase catalytic domain"/>
    <property type="match status" value="1"/>
</dbReference>